<evidence type="ECO:0000259" key="11">
    <source>
        <dbReference type="Pfam" id="PF10502"/>
    </source>
</evidence>
<evidence type="ECO:0000256" key="3">
    <source>
        <dbReference type="ARBA" id="ARBA00013208"/>
    </source>
</evidence>
<dbReference type="Pfam" id="PF10502">
    <property type="entry name" value="Peptidase_S26"/>
    <property type="match status" value="1"/>
</dbReference>
<evidence type="ECO:0000313" key="12">
    <source>
        <dbReference type="EMBL" id="QQG37344.1"/>
    </source>
</evidence>
<evidence type="ECO:0000256" key="7">
    <source>
        <dbReference type="PIRSR" id="PIRSR600223-1"/>
    </source>
</evidence>
<evidence type="ECO:0000256" key="4">
    <source>
        <dbReference type="ARBA" id="ARBA00019232"/>
    </source>
</evidence>
<dbReference type="AlphaFoldDB" id="A0A7T5R4N1"/>
<dbReference type="InterPro" id="IPR019756">
    <property type="entry name" value="Pept_S26A_signal_pept_1_Ser-AS"/>
</dbReference>
<feature type="active site" evidence="7">
    <location>
        <position position="126"/>
    </location>
</feature>
<evidence type="ECO:0000256" key="8">
    <source>
        <dbReference type="RuleBase" id="RU003993"/>
    </source>
</evidence>
<dbReference type="Proteomes" id="UP000595362">
    <property type="component" value="Chromosome"/>
</dbReference>
<dbReference type="PROSITE" id="PS00761">
    <property type="entry name" value="SPASE_I_3"/>
    <property type="match status" value="1"/>
</dbReference>
<evidence type="ECO:0000256" key="5">
    <source>
        <dbReference type="ARBA" id="ARBA00022670"/>
    </source>
</evidence>
<dbReference type="PRINTS" id="PR00727">
    <property type="entry name" value="LEADERPTASE"/>
</dbReference>
<feature type="region of interest" description="Disordered" evidence="10">
    <location>
        <begin position="1"/>
        <end position="24"/>
    </location>
</feature>
<gene>
    <name evidence="12" type="primary">lepB</name>
    <name evidence="12" type="ORF">HYS17_02090</name>
</gene>
<evidence type="ECO:0000256" key="6">
    <source>
        <dbReference type="ARBA" id="ARBA00022801"/>
    </source>
</evidence>
<comment type="subcellular location">
    <subcellularLocation>
        <location evidence="9">Membrane</location>
        <topology evidence="9">Single-pass type II membrane protein</topology>
    </subcellularLocation>
</comment>
<proteinExistence type="inferred from homology"/>
<comment type="similarity">
    <text evidence="2 9">Belongs to the peptidase S26 family.</text>
</comment>
<dbReference type="GO" id="GO:0009003">
    <property type="term" value="F:signal peptidase activity"/>
    <property type="evidence" value="ECO:0007669"/>
    <property type="project" value="UniProtKB-EC"/>
</dbReference>
<dbReference type="InterPro" id="IPR019757">
    <property type="entry name" value="Pept_S26A_signal_pept_1_Lys-AS"/>
</dbReference>
<dbReference type="InterPro" id="IPR019758">
    <property type="entry name" value="Pept_S26A_signal_pept_1_CS"/>
</dbReference>
<dbReference type="CDD" id="cd06530">
    <property type="entry name" value="S26_SPase_I"/>
    <property type="match status" value="1"/>
</dbReference>
<organism evidence="12 13">
    <name type="scientific">Micavibrio aeruginosavorus</name>
    <dbReference type="NCBI Taxonomy" id="349221"/>
    <lineage>
        <taxon>Bacteria</taxon>
        <taxon>Pseudomonadati</taxon>
        <taxon>Bdellovibrionota</taxon>
        <taxon>Bdellovibrionia</taxon>
        <taxon>Bdellovibrionales</taxon>
        <taxon>Pseudobdellovibrionaceae</taxon>
        <taxon>Micavibrio</taxon>
    </lineage>
</organism>
<evidence type="ECO:0000313" key="13">
    <source>
        <dbReference type="Proteomes" id="UP000595362"/>
    </source>
</evidence>
<protein>
    <recommendedName>
        <fullName evidence="4 8">Signal peptidase I</fullName>
        <ecNumber evidence="3 8">3.4.21.89</ecNumber>
    </recommendedName>
</protein>
<keyword evidence="6 8" id="KW-0378">Hydrolase</keyword>
<evidence type="ECO:0000256" key="10">
    <source>
        <dbReference type="SAM" id="MobiDB-lite"/>
    </source>
</evidence>
<dbReference type="PANTHER" id="PTHR43390">
    <property type="entry name" value="SIGNAL PEPTIDASE I"/>
    <property type="match status" value="1"/>
</dbReference>
<dbReference type="EC" id="3.4.21.89" evidence="3 8"/>
<dbReference type="PROSITE" id="PS00501">
    <property type="entry name" value="SPASE_I_1"/>
    <property type="match status" value="1"/>
</dbReference>
<dbReference type="PANTHER" id="PTHR43390:SF1">
    <property type="entry name" value="CHLOROPLAST PROCESSING PEPTIDASE"/>
    <property type="match status" value="1"/>
</dbReference>
<comment type="catalytic activity">
    <reaction evidence="1 8">
        <text>Cleavage of hydrophobic, N-terminal signal or leader sequences from secreted and periplasmic proteins.</text>
        <dbReference type="EC" id="3.4.21.89"/>
    </reaction>
</comment>
<dbReference type="NCBIfam" id="TIGR02227">
    <property type="entry name" value="sigpep_I_bact"/>
    <property type="match status" value="1"/>
</dbReference>
<sequence length="291" mass="32828">MKIDQTPPEPLPSAAPATEEESAPPLNAREEWADFLKTAFIAVLLALLIRTFLFEPFNIPSSSMKPTLEIGDYLFVYKPAYGYSRHSFPFSLAPIAGRMMDEGRAPQRGDVVVFKLPSNTRIDYIKRIIGTPGDTIQVIDGEVYLNRKKLPREPVGLKKINEGSSTRVVHEYIQTLPEGAMFSIYEEADNKPLDNTEEFVVPPGHYFMMGDNRDNSQDSRVMNMVGYVPVENFVGRASFIFFSTNGKANIGEVWKWPVTIRYNRLFERIGPVRPPQESIQIPQSSGHDEAP</sequence>
<evidence type="ECO:0000256" key="9">
    <source>
        <dbReference type="RuleBase" id="RU362042"/>
    </source>
</evidence>
<dbReference type="InterPro" id="IPR036286">
    <property type="entry name" value="LexA/Signal_pep-like_sf"/>
</dbReference>
<dbReference type="GO" id="GO:0016020">
    <property type="term" value="C:membrane"/>
    <property type="evidence" value="ECO:0007669"/>
    <property type="project" value="UniProtKB-SubCell"/>
</dbReference>
<evidence type="ECO:0000256" key="1">
    <source>
        <dbReference type="ARBA" id="ARBA00000677"/>
    </source>
</evidence>
<keyword evidence="5 8" id="KW-0645">Protease</keyword>
<accession>A0A7T5R4N1</accession>
<name>A0A7T5R4N1_9BACT</name>
<dbReference type="GO" id="GO:0004252">
    <property type="term" value="F:serine-type endopeptidase activity"/>
    <property type="evidence" value="ECO:0007669"/>
    <property type="project" value="InterPro"/>
</dbReference>
<dbReference type="InterPro" id="IPR000223">
    <property type="entry name" value="Pept_S26A_signal_pept_1"/>
</dbReference>
<feature type="domain" description="Peptidase S26" evidence="11">
    <location>
        <begin position="33"/>
        <end position="242"/>
    </location>
</feature>
<dbReference type="Gene3D" id="2.10.109.10">
    <property type="entry name" value="Umud Fragment, subunit A"/>
    <property type="match status" value="1"/>
</dbReference>
<dbReference type="EMBL" id="CP066681">
    <property type="protein sequence ID" value="QQG37344.1"/>
    <property type="molecule type" value="Genomic_DNA"/>
</dbReference>
<dbReference type="GO" id="GO:0006465">
    <property type="term" value="P:signal peptide processing"/>
    <property type="evidence" value="ECO:0007669"/>
    <property type="project" value="InterPro"/>
</dbReference>
<dbReference type="SUPFAM" id="SSF51306">
    <property type="entry name" value="LexA/Signal peptidase"/>
    <property type="match status" value="1"/>
</dbReference>
<evidence type="ECO:0000256" key="2">
    <source>
        <dbReference type="ARBA" id="ARBA00009370"/>
    </source>
</evidence>
<dbReference type="InterPro" id="IPR019533">
    <property type="entry name" value="Peptidase_S26"/>
</dbReference>
<reference evidence="12 13" key="1">
    <citation type="submission" date="2020-07" db="EMBL/GenBank/DDBJ databases">
        <title>Huge and variable diversity of episymbiotic CPR bacteria and DPANN archaea in groundwater ecosystems.</title>
        <authorList>
            <person name="He C.Y."/>
            <person name="Keren R."/>
            <person name="Whittaker M."/>
            <person name="Farag I.F."/>
            <person name="Doudna J."/>
            <person name="Cate J.H.D."/>
            <person name="Banfield J.F."/>
        </authorList>
    </citation>
    <scope>NUCLEOTIDE SEQUENCE [LARGE SCALE GENOMIC DNA]</scope>
    <source>
        <strain evidence="12">NC_groundwater_70_Ag_B-0.1um_54_66</strain>
    </source>
</reference>
<feature type="active site" evidence="7">
    <location>
        <position position="63"/>
    </location>
</feature>
<dbReference type="PROSITE" id="PS00760">
    <property type="entry name" value="SPASE_I_2"/>
    <property type="match status" value="1"/>
</dbReference>